<dbReference type="Proteomes" id="UP001615550">
    <property type="component" value="Unassembled WGS sequence"/>
</dbReference>
<protein>
    <recommendedName>
        <fullName evidence="3">Ankyrin repeat-containing protein</fullName>
    </recommendedName>
</protein>
<keyword evidence="2" id="KW-1185">Reference proteome</keyword>
<name>A0ABW8D3I4_9GAMM</name>
<dbReference type="EMBL" id="JBGORX010000001">
    <property type="protein sequence ID" value="MFJ1267261.1"/>
    <property type="molecule type" value="Genomic_DNA"/>
</dbReference>
<proteinExistence type="predicted"/>
<gene>
    <name evidence="1" type="ORF">ACD661_01680</name>
</gene>
<evidence type="ECO:0000313" key="2">
    <source>
        <dbReference type="Proteomes" id="UP001615550"/>
    </source>
</evidence>
<reference evidence="1 2" key="1">
    <citation type="submission" date="2024-08" db="EMBL/GenBank/DDBJ databases">
        <title>Draft Genome Sequence of Legionella lytica strain DSB2004, Isolated From a Fire Sprinkler System.</title>
        <authorList>
            <person name="Everhart A.D."/>
            <person name="Kidane D.T."/>
            <person name="Farone A.L."/>
            <person name="Farone M.B."/>
        </authorList>
    </citation>
    <scope>NUCLEOTIDE SEQUENCE [LARGE SCALE GENOMIC DNA]</scope>
    <source>
        <strain evidence="1 2">DSB2004</strain>
    </source>
</reference>
<organism evidence="1 2">
    <name type="scientific">Legionella lytica</name>
    <dbReference type="NCBI Taxonomy" id="96232"/>
    <lineage>
        <taxon>Bacteria</taxon>
        <taxon>Pseudomonadati</taxon>
        <taxon>Pseudomonadota</taxon>
        <taxon>Gammaproteobacteria</taxon>
        <taxon>Legionellales</taxon>
        <taxon>Legionellaceae</taxon>
        <taxon>Legionella</taxon>
    </lineage>
</organism>
<accession>A0ABW8D3I4</accession>
<dbReference type="RefSeq" id="WP_400185841.1">
    <property type="nucleotide sequence ID" value="NZ_JBGORX010000001.1"/>
</dbReference>
<sequence length="1298" mass="148384">MPSQIRIINAVNLCLQQKENTEFALNRLGVCAGLAGLYVKYSVENKTHQFFAIIERLANLPPSYRIGDDPLIDDFIIQIEKVYNPEDYSGHQLIQGDLDKILHVGTKPLSNEFNFGLVAEEQEWAQILEQITRTDRAYYICSHNHAVAISFKNGTYSLYDPNYQQKTKEFASAKEVIQELKNCFGYRDKVFGLTLRTFANPNMPAATYPTPTELHPLVASRPMGKAEQPTCEFSAMARDIRSIDYLAQKDTANWEDLTKAHLIPEVIEILLKQPKSVSIKKALLRSIGLNFYVGNIETAKKLIAHYQTHYPNVEEQVLLKERLQELLINPVTKQSRCLKTIADFSEFITLCEHLGLAQEHQTYLDHLRFLTLVHHNDPITLERFLGDLSPQQLVKHIQYASITNQQQLLDTLLNVPISPEFLRAAFTPKVIEHIGVVSLKKLLDKGFIPDIQDAQLLARCMNRKDKSIFKLIAGAWAIQSKQHDLWERITKSQVKELDLGATIGSVSLLGILVFLNKEKLISAAPANFSEEPLQSALMIAIMDSNSKMSKWLHEKILEHGFSFDLDTLQHFYEDALANEHLTKLNILADIGFDVLPVGKNTDKLLALCHDNNDYSIIFNSFDAASEKVKQQIIDSSLRMNLVSVARHYAQHAPQFFNVALNNSLDNLAKLKKLNQAARFLPPETLAVKLQDPNGKTFIANCFKQKLLHLAGALAQTVQWTEKELNELCDDLIEAKNEEAVIKLIQINPQLKQRQELLPRLIQSNLLDVVAYLTPEERELSPKQAEELLIAALANNKKKLVEKFLTPERINTLEQPLMSVVEQVVARGHYEIIETLVQSPIDLSLDYKALYFYSCAQKQGKIANLLLTKAPNLDEEEIRQSIQQLFGEHDQPAYFEITYQQSYGRLYQLLFKIGLKNPREELLKTILNPETDLKFQKTSLYMSPLKRALKEENEERFNVMFGEANDLPTNVDENVLIFLQNPVTTAKILPLFLRKYTLEALLSEALTQEKWDVVANILEQSVQLNVLDLGLQQQIEDKAELIMKAYIKNLEAHFDKADMRPRLFNLLSGLSANVLQHIATPLNKEIQEGLARIELAMIENNLNLDKQIYRHAFSELTIQQQKCTQAIENYLGHRDKTLSYLSYLFDYSRGQTRAKHYENLIKSAATKEELYVLEYAILINSYTKQFKKDMIQGLQFTDEQSAREQLKRSIKNSRLGKYASQLDDIIERINNKANANDSSSTEDLFNEELASLRKICKPRSALEQYTLFQTSEPAQQTGFWHWLTHLFSSDNQDKLASMP</sequence>
<evidence type="ECO:0000313" key="1">
    <source>
        <dbReference type="EMBL" id="MFJ1267261.1"/>
    </source>
</evidence>
<evidence type="ECO:0008006" key="3">
    <source>
        <dbReference type="Google" id="ProtNLM"/>
    </source>
</evidence>
<comment type="caution">
    <text evidence="1">The sequence shown here is derived from an EMBL/GenBank/DDBJ whole genome shotgun (WGS) entry which is preliminary data.</text>
</comment>